<protein>
    <submittedName>
        <fullName evidence="2">Copper amine oxidase N-terminal domain-containing protein</fullName>
    </submittedName>
</protein>
<gene>
    <name evidence="2" type="ORF">V6668_06975</name>
</gene>
<evidence type="ECO:0000313" key="2">
    <source>
        <dbReference type="EMBL" id="WWP21916.1"/>
    </source>
</evidence>
<dbReference type="Pfam" id="PF07833">
    <property type="entry name" value="Cu_amine_oxidN1"/>
    <property type="match status" value="1"/>
</dbReference>
<dbReference type="Gene3D" id="2.60.40.1080">
    <property type="match status" value="1"/>
</dbReference>
<accession>A0ABD8AWI8</accession>
<dbReference type="Gene3D" id="3.30.457.10">
    <property type="entry name" value="Copper amine oxidase-like, N-terminal domain"/>
    <property type="match status" value="1"/>
</dbReference>
<dbReference type="InterPro" id="IPR012854">
    <property type="entry name" value="Cu_amine_oxidase-like_N"/>
</dbReference>
<dbReference type="AlphaFoldDB" id="A0ABD8AWI8"/>
<dbReference type="RefSeq" id="WP_338708016.1">
    <property type="nucleotide sequence ID" value="NZ_CP145892.1"/>
</dbReference>
<dbReference type="InterPro" id="IPR036582">
    <property type="entry name" value="Mao_N_sf"/>
</dbReference>
<organism evidence="2 3">
    <name type="scientific">Paenibacillus amylolyticus</name>
    <dbReference type="NCBI Taxonomy" id="1451"/>
    <lineage>
        <taxon>Bacteria</taxon>
        <taxon>Bacillati</taxon>
        <taxon>Bacillota</taxon>
        <taxon>Bacilli</taxon>
        <taxon>Bacillales</taxon>
        <taxon>Paenibacillaceae</taxon>
        <taxon>Paenibacillus</taxon>
    </lineage>
</organism>
<proteinExistence type="predicted"/>
<dbReference type="GeneID" id="93475194"/>
<evidence type="ECO:0000259" key="1">
    <source>
        <dbReference type="Pfam" id="PF07833"/>
    </source>
</evidence>
<sequence>MKRLTLLMMVFMLLFVSSVYGEELKVKNIELIPNTTVSVGSKINLNIVVVYDDENSIHSDNDPYYRRNTGLTKTVYTISEPHILQVLSTGMVKVIGVGSSTITVKVENVERSVTISGSLDEAIDGGYIKNGVTLVPMKEVFKALGGSVSYIAQQDAFEIKVGSTKLTLPKTGTKATLNGEPLTLKSLLLVQNGVTLFPASVLSDALDGTVTYNSKAKQMQVSIGKGKMTINIEQPQKQNSVTGTTPTKGKLYAVPATGDMKGWSILKGHPYEKSIRVYFKINGSNVQIYTKDIRKVDLNKKVTWTDLEGKKHTNTVKQLYTVFGELSNEYTSDILYKMFGKTYSDWIGSTSLNADRYVDQYLEQQGLIEPYGSNITLTPDTEVY</sequence>
<feature type="domain" description="Copper amine oxidase-like N-terminal" evidence="1">
    <location>
        <begin position="127"/>
        <end position="220"/>
    </location>
</feature>
<evidence type="ECO:0000313" key="3">
    <source>
        <dbReference type="Proteomes" id="UP001364764"/>
    </source>
</evidence>
<reference evidence="2 3" key="1">
    <citation type="submission" date="2024-02" db="EMBL/GenBank/DDBJ databases">
        <title>Complete sequences of two Paenibacillus sp. strains and one Lysinibacillus strain isolated from the environment on STAA medium highlight biotechnological potential.</title>
        <authorList>
            <person name="Attere S.A."/>
            <person name="Piche L.C."/>
            <person name="Intertaglia L."/>
            <person name="Lami R."/>
            <person name="Charette S.J."/>
            <person name="Vincent A.T."/>
        </authorList>
    </citation>
    <scope>NUCLEOTIDE SEQUENCE [LARGE SCALE GENOMIC DNA]</scope>
    <source>
        <strain evidence="2 3">Y5S-7</strain>
    </source>
</reference>
<dbReference type="SUPFAM" id="SSF55383">
    <property type="entry name" value="Copper amine oxidase, domain N"/>
    <property type="match status" value="1"/>
</dbReference>
<name>A0ABD8AWI8_PAEAM</name>
<dbReference type="Proteomes" id="UP001364764">
    <property type="component" value="Chromosome"/>
</dbReference>
<dbReference type="EMBL" id="CP145892">
    <property type="protein sequence ID" value="WWP21916.1"/>
    <property type="molecule type" value="Genomic_DNA"/>
</dbReference>